<protein>
    <submittedName>
        <fullName evidence="2">VCBS repeat-containing protein</fullName>
    </submittedName>
</protein>
<dbReference type="Pfam" id="PF13517">
    <property type="entry name" value="FG-GAP_3"/>
    <property type="match status" value="1"/>
</dbReference>
<dbReference type="EMBL" id="CP102480">
    <property type="protein sequence ID" value="UUX50339.1"/>
    <property type="molecule type" value="Genomic_DNA"/>
</dbReference>
<evidence type="ECO:0000313" key="2">
    <source>
        <dbReference type="EMBL" id="UUX50339.1"/>
    </source>
</evidence>
<sequence>MFRCLIAALFFSCLPRSDLSAAELRIRQLALPGSAVDLTHTEAGVLVRSDKGETYLYGEDGEFRIAPAGAWPEEAAPLAPPMVRDGRVARSSAFGLSAWYAEETEQYRHGALGDPIEALALAVLEVGGMTAIYRMAGDEVFEDLEPRIVDLDGEENGRPEIVTITASANEGAAIAVFGIGRDSTGAPTLVRLATSSRIGSAYRWLNIAGIADFDGDGFIEIAYVDRPHIRGELVFLEWRGVRLREQEREGGFANHHGGSTVQGLSLVADIDGDGHPDLLVPDRGYRHLLAVGLEGDGLREIARVKLPGVPVSAFGRAGIAAMVYLDEAGRPFEVRWEP</sequence>
<dbReference type="RefSeq" id="WP_257769490.1">
    <property type="nucleotide sequence ID" value="NZ_CP102480.1"/>
</dbReference>
<accession>A0A9J7ARU2</accession>
<name>A0A9J7ARU2_9PROT</name>
<proteinExistence type="predicted"/>
<evidence type="ECO:0000313" key="3">
    <source>
        <dbReference type="Proteomes" id="UP001060336"/>
    </source>
</evidence>
<reference evidence="2" key="1">
    <citation type="submission" date="2022-08" db="EMBL/GenBank/DDBJ databases">
        <title>Nisaea acidiphila sp. nov., isolated from a marine algal debris and emended description of the genus Nisaea Urios et al. 2008.</title>
        <authorList>
            <person name="Kwon K."/>
        </authorList>
    </citation>
    <scope>NUCLEOTIDE SEQUENCE</scope>
    <source>
        <strain evidence="2">MEBiC11861</strain>
    </source>
</reference>
<dbReference type="AlphaFoldDB" id="A0A9J7ARU2"/>
<dbReference type="SUPFAM" id="SSF69318">
    <property type="entry name" value="Integrin alpha N-terminal domain"/>
    <property type="match status" value="1"/>
</dbReference>
<dbReference type="Proteomes" id="UP001060336">
    <property type="component" value="Chromosome"/>
</dbReference>
<evidence type="ECO:0000256" key="1">
    <source>
        <dbReference type="ARBA" id="ARBA00022729"/>
    </source>
</evidence>
<gene>
    <name evidence="2" type="ORF">NUH88_01315</name>
</gene>
<keyword evidence="3" id="KW-1185">Reference proteome</keyword>
<organism evidence="2 3">
    <name type="scientific">Nisaea acidiphila</name>
    <dbReference type="NCBI Taxonomy" id="1862145"/>
    <lineage>
        <taxon>Bacteria</taxon>
        <taxon>Pseudomonadati</taxon>
        <taxon>Pseudomonadota</taxon>
        <taxon>Alphaproteobacteria</taxon>
        <taxon>Rhodospirillales</taxon>
        <taxon>Thalassobaculaceae</taxon>
        <taxon>Nisaea</taxon>
    </lineage>
</organism>
<dbReference type="Gene3D" id="2.130.10.130">
    <property type="entry name" value="Integrin alpha, N-terminal"/>
    <property type="match status" value="1"/>
</dbReference>
<keyword evidence="1" id="KW-0732">Signal</keyword>
<dbReference type="InterPro" id="IPR013517">
    <property type="entry name" value="FG-GAP"/>
</dbReference>
<dbReference type="InterPro" id="IPR028994">
    <property type="entry name" value="Integrin_alpha_N"/>
</dbReference>
<dbReference type="KEGG" id="naci:NUH88_01315"/>